<dbReference type="EnsemblMetazoa" id="Aqu2.1.43975_001">
    <property type="protein sequence ID" value="Aqu2.1.43975_001"/>
    <property type="gene ID" value="Aqu2.1.43975"/>
</dbReference>
<feature type="transmembrane region" description="Helical" evidence="8">
    <location>
        <begin position="1413"/>
        <end position="1437"/>
    </location>
</feature>
<feature type="transmembrane region" description="Helical" evidence="8">
    <location>
        <begin position="1340"/>
        <end position="1363"/>
    </location>
</feature>
<evidence type="ECO:0000256" key="8">
    <source>
        <dbReference type="SAM" id="Phobius"/>
    </source>
</evidence>
<accession>A0A1X7VVT8</accession>
<dbReference type="InterPro" id="IPR046338">
    <property type="entry name" value="GAIN_dom_sf"/>
</dbReference>
<dbReference type="Gene3D" id="1.10.510.10">
    <property type="entry name" value="Transferase(Phosphotransferase) domain 1"/>
    <property type="match status" value="1"/>
</dbReference>
<reference evidence="12" key="1">
    <citation type="submission" date="2017-05" db="UniProtKB">
        <authorList>
            <consortium name="EnsemblMetazoa"/>
        </authorList>
    </citation>
    <scope>IDENTIFICATION</scope>
</reference>
<dbReference type="SMART" id="SM00220">
    <property type="entry name" value="S_TKc"/>
    <property type="match status" value="1"/>
</dbReference>
<protein>
    <recommendedName>
        <fullName evidence="13">G-protein coupled receptors family 2 profile 2 domain-containing protein</fullName>
    </recommendedName>
</protein>
<dbReference type="PANTHER" id="PTHR12011:SF471">
    <property type="entry name" value="G-PROTEIN COUPLED RECEPTORS FAMILY 2 PROFILE 2 DOMAIN-CONTAINING PROTEIN"/>
    <property type="match status" value="1"/>
</dbReference>
<comment type="subcellular location">
    <subcellularLocation>
        <location evidence="1">Membrane</location>
        <topology evidence="1">Multi-pass membrane protein</topology>
    </subcellularLocation>
</comment>
<dbReference type="PANTHER" id="PTHR12011">
    <property type="entry name" value="ADHESION G-PROTEIN COUPLED RECEPTOR"/>
    <property type="match status" value="1"/>
</dbReference>
<dbReference type="PRINTS" id="PR00249">
    <property type="entry name" value="GPCRSECRETIN"/>
</dbReference>
<evidence type="ECO:0000313" key="12">
    <source>
        <dbReference type="EnsemblMetazoa" id="Aqu2.1.43975_001"/>
    </source>
</evidence>
<evidence type="ECO:0000259" key="9">
    <source>
        <dbReference type="PROSITE" id="PS50011"/>
    </source>
</evidence>
<proteinExistence type="inferred from homology"/>
<dbReference type="InterPro" id="IPR000719">
    <property type="entry name" value="Prot_kinase_dom"/>
</dbReference>
<dbReference type="Gene3D" id="1.20.1070.10">
    <property type="entry name" value="Rhodopsin 7-helix transmembrane proteins"/>
    <property type="match status" value="1"/>
</dbReference>
<evidence type="ECO:0000259" key="11">
    <source>
        <dbReference type="PROSITE" id="PS50261"/>
    </source>
</evidence>
<dbReference type="PROSITE" id="PS50221">
    <property type="entry name" value="GAIN_B"/>
    <property type="match status" value="1"/>
</dbReference>
<dbReference type="Gene3D" id="3.30.200.20">
    <property type="entry name" value="Phosphorylase Kinase, domain 1"/>
    <property type="match status" value="1"/>
</dbReference>
<evidence type="ECO:0000256" key="5">
    <source>
        <dbReference type="ARBA" id="ARBA00023136"/>
    </source>
</evidence>
<feature type="transmembrane region" description="Helical" evidence="8">
    <location>
        <begin position="1370"/>
        <end position="1393"/>
    </location>
</feature>
<feature type="domain" description="GAIN-B" evidence="10">
    <location>
        <begin position="1190"/>
        <end position="1325"/>
    </location>
</feature>
<comment type="similarity">
    <text evidence="2">Belongs to the G-protein coupled receptor 2 family. Adhesion G-protein coupled receptor (ADGR) subfamily.</text>
</comment>
<feature type="transmembrane region" description="Helical" evidence="8">
    <location>
        <begin position="1536"/>
        <end position="1557"/>
    </location>
</feature>
<evidence type="ECO:0000259" key="10">
    <source>
        <dbReference type="PROSITE" id="PS50221"/>
    </source>
</evidence>
<evidence type="ECO:0000256" key="1">
    <source>
        <dbReference type="ARBA" id="ARBA00004141"/>
    </source>
</evidence>
<dbReference type="CDD" id="cd15040">
    <property type="entry name" value="7tmB2_Adhesion"/>
    <property type="match status" value="1"/>
</dbReference>
<dbReference type="Pfam" id="PF00069">
    <property type="entry name" value="Pkinase"/>
    <property type="match status" value="1"/>
</dbReference>
<dbReference type="GO" id="GO:0004672">
    <property type="term" value="F:protein kinase activity"/>
    <property type="evidence" value="ECO:0007669"/>
    <property type="project" value="InterPro"/>
</dbReference>
<sequence>MDLEGCLVGGVYEVKRRLQSGYFGVTWLAENKTTNRDVCLKTFFNESQSQRKELVILKQLCEGHFEHDYICRVLDVCIDRSPVLNGSGVVLGRIQFVVFEYCSGSDLFNFLCSGPWEKHRKVSNFSEPLARHYFKQVLLGVMYLHERGMYHRDIKPENCVLDDNLNLKLTDFGTNKYFADADPMKLIRTKTRGVGTETYRAPEVNSGLDYDPAAADVWSLGVTLFFFVGVEQMFAKVQTLDSYSKQIIAPLGIYFPFPLHCSKLDSYLRREADLRGRGVNGSLKGSALPNESFWSEWECLKVSISPGLRDLLNRIFVLDAGLRITLRDILRHPWVTMEDGMSPDIIKMEMENRCPSAIRMSRDASPLLVGSKLLGGVDRVVLRESLSGANKEDIAFPEDSEIWQWSLQIEHLESLQLRISGGDAQEVMMDLNITLELVRNVLKEPANERHRQVMVDHISNEWIAQLFLIVGFLPKDNSLVLLDEYLDLNLLNCAVSYLQGIELAVTRAAIYTQCTDDGNSEGFEEDMEMEAGVMPLEEEEEEEITTFRDSVTLRGESVTDTTATASGSDPLTIPISMHQFYNRSISSNEDNMSQETAIASSQESMWAPGSVSTQSSQDDLPDGYQLVHEWNVDFSPWHRLIELSSTLQIHEPKQYRAAAEFCKMSGLLCSYGLYQVVCHDQLAMYCRGNIASFSMRIVNQIVDGLSLVPLLTLQALADRIDAFQRCLADTDLPSINTSKPTCSDHLLEIVAEYDSKSPCGQLKRFAAYIELHDVPYEELSSLTLSPAGDGDGGDEDSQSTLKEIAYHCYYDIDDRLCSDYNFCIDSSSLPVLYTRDACLMESSVLIAGESFNEKIYTYQMAVAVIIESNYADKYNPAITQHYMHTCMEHYNDIEICLFEIFHHCFTLEDVYYYTPYWCYYDVLTMMCSQFKGDEQLLCEVVLEARWELSLVSECTNENNKGKCEDIITGIVDTKPISQINSSDIDQMKAVLSANSRQLNYTNETLTQLSRIVEYFSLNQSAVSMIIDKQDANTFLSVISGLASENGTRSLMESSSNNSGSMLLHNLEEMSKLIGVAVINGNDIIDGRYSYNDNNIGVFLSLASSTSNYTSGELKLNKTDTNSSNMTASILIPPASICNSDTVDDYGLEEEEEYDGSGEDYYYYYYDELCPKGVLNCTQDINGYEYVYYNLYELFGDCSRKLKVPRSCPVVITTSIADSVSSLLSASLPENMTIASLVLSSQIVTRSENNSTNVTQSLRENAMLQFKLLMPMNLTEFVPKCYYWDTLENVWSDDGIETLVLSDQDVLCNTSHLTSFAVLVDHQGLIESTNIPSAERKALSIVGYIGPGFSLLCLIIALVIMIALRKRMNTSFLYWIHLNLCISLLLALTVLLVGLETAHHYNWLCSIVAGLLHYLFLCVFAWMLAEGITLFIMVVYVFGIKFLKWQIFIPTAWGIPLFIVAISAGIRHDLYGTDNYCWLSSQKGLVWAFLGPALTVAVVNTIFLVITMIQIVRVTWNKLDNNKMSKSKNLQTAKSAIFGAIVLFPLLGITWIIGVFAVSQNTTVFLWLFTICNSLQGVFILIFHVLRHKTVLTWIVRKYPCMDKWIEVHTSSEVIRRMSAMKLSVGKLAPQDMLSAKFGLRRNSSYSLSDLIVSTSNENCINSELDTIAEEGDDEGVA</sequence>
<keyword evidence="4 8" id="KW-1133">Transmembrane helix</keyword>
<dbReference type="SUPFAM" id="SSF56112">
    <property type="entry name" value="Protein kinase-like (PK-like)"/>
    <property type="match status" value="1"/>
</dbReference>
<evidence type="ECO:0000256" key="4">
    <source>
        <dbReference type="ARBA" id="ARBA00022989"/>
    </source>
</evidence>
<dbReference type="PROSITE" id="PS00108">
    <property type="entry name" value="PROTEIN_KINASE_ST"/>
    <property type="match status" value="1"/>
</dbReference>
<dbReference type="InterPro" id="IPR057244">
    <property type="entry name" value="GAIN_B"/>
</dbReference>
<dbReference type="eggNOG" id="KOG0583">
    <property type="taxonomic scope" value="Eukaryota"/>
</dbReference>
<name>A0A1X7VVT8_AMPQE</name>
<evidence type="ECO:0000256" key="3">
    <source>
        <dbReference type="ARBA" id="ARBA00022692"/>
    </source>
</evidence>
<evidence type="ECO:0000256" key="2">
    <source>
        <dbReference type="ARBA" id="ARBA00007343"/>
    </source>
</evidence>
<dbReference type="InterPro" id="IPR017981">
    <property type="entry name" value="GPCR_2-like_7TM"/>
</dbReference>
<dbReference type="PROSITE" id="PS50261">
    <property type="entry name" value="G_PROTEIN_RECEP_F2_4"/>
    <property type="match status" value="1"/>
</dbReference>
<dbReference type="Gene3D" id="2.60.220.50">
    <property type="match status" value="1"/>
</dbReference>
<dbReference type="GO" id="GO:0007189">
    <property type="term" value="P:adenylate cyclase-activating G protein-coupled receptor signaling pathway"/>
    <property type="evidence" value="ECO:0007669"/>
    <property type="project" value="TreeGrafter"/>
</dbReference>
<feature type="transmembrane region" description="Helical" evidence="8">
    <location>
        <begin position="1485"/>
        <end position="1515"/>
    </location>
</feature>
<dbReference type="Pfam" id="PF00002">
    <property type="entry name" value="7tm_2"/>
    <property type="match status" value="1"/>
</dbReference>
<dbReference type="OrthoDB" id="6513151at2759"/>
<feature type="domain" description="G-protein coupled receptors family 2 profile 2" evidence="11">
    <location>
        <begin position="1338"/>
        <end position="1587"/>
    </location>
</feature>
<dbReference type="GO" id="GO:0007166">
    <property type="term" value="P:cell surface receptor signaling pathway"/>
    <property type="evidence" value="ECO:0007669"/>
    <property type="project" value="InterPro"/>
</dbReference>
<dbReference type="FunFam" id="1.20.1070.10:FF:000058">
    <property type="entry name" value="Adhesion G protein-coupled receptor F5"/>
    <property type="match status" value="1"/>
</dbReference>
<feature type="transmembrane region" description="Helical" evidence="8">
    <location>
        <begin position="1563"/>
        <end position="1585"/>
    </location>
</feature>
<keyword evidence="7" id="KW-0325">Glycoprotein</keyword>
<dbReference type="InterPro" id="IPR000832">
    <property type="entry name" value="GPCR_2_secretin-like"/>
</dbReference>
<evidence type="ECO:0000256" key="7">
    <source>
        <dbReference type="ARBA" id="ARBA00023180"/>
    </source>
</evidence>
<dbReference type="InParanoid" id="A0A1X7VVT8"/>
<evidence type="ECO:0008006" key="13">
    <source>
        <dbReference type="Google" id="ProtNLM"/>
    </source>
</evidence>
<feature type="transmembrane region" description="Helical" evidence="8">
    <location>
        <begin position="1444"/>
        <end position="1465"/>
    </location>
</feature>
<dbReference type="InterPro" id="IPR000203">
    <property type="entry name" value="GPS"/>
</dbReference>
<dbReference type="GO" id="GO:0005524">
    <property type="term" value="F:ATP binding"/>
    <property type="evidence" value="ECO:0007669"/>
    <property type="project" value="InterPro"/>
</dbReference>
<organism evidence="12">
    <name type="scientific">Amphimedon queenslandica</name>
    <name type="common">Sponge</name>
    <dbReference type="NCBI Taxonomy" id="400682"/>
    <lineage>
        <taxon>Eukaryota</taxon>
        <taxon>Metazoa</taxon>
        <taxon>Porifera</taxon>
        <taxon>Demospongiae</taxon>
        <taxon>Heteroscleromorpha</taxon>
        <taxon>Haplosclerida</taxon>
        <taxon>Niphatidae</taxon>
        <taxon>Amphimedon</taxon>
    </lineage>
</organism>
<evidence type="ECO:0000256" key="6">
    <source>
        <dbReference type="ARBA" id="ARBA00023157"/>
    </source>
</evidence>
<keyword evidence="3 8" id="KW-0812">Transmembrane</keyword>
<dbReference type="GO" id="GO:0004930">
    <property type="term" value="F:G protein-coupled receptor activity"/>
    <property type="evidence" value="ECO:0007669"/>
    <property type="project" value="InterPro"/>
</dbReference>
<dbReference type="InterPro" id="IPR011009">
    <property type="entry name" value="Kinase-like_dom_sf"/>
</dbReference>
<dbReference type="PROSITE" id="PS50011">
    <property type="entry name" value="PROTEIN_KINASE_DOM"/>
    <property type="match status" value="1"/>
</dbReference>
<dbReference type="InterPro" id="IPR008271">
    <property type="entry name" value="Ser/Thr_kinase_AS"/>
</dbReference>
<dbReference type="Pfam" id="PF01825">
    <property type="entry name" value="GPS"/>
    <property type="match status" value="1"/>
</dbReference>
<feature type="domain" description="Protein kinase" evidence="9">
    <location>
        <begin position="12"/>
        <end position="335"/>
    </location>
</feature>
<dbReference type="GO" id="GO:0005886">
    <property type="term" value="C:plasma membrane"/>
    <property type="evidence" value="ECO:0007669"/>
    <property type="project" value="TreeGrafter"/>
</dbReference>
<dbReference type="SMART" id="SM00303">
    <property type="entry name" value="GPS"/>
    <property type="match status" value="1"/>
</dbReference>
<keyword evidence="6" id="KW-1015">Disulfide bond</keyword>
<keyword evidence="5 8" id="KW-0472">Membrane</keyword>